<feature type="transmembrane region" description="Helical" evidence="7">
    <location>
        <begin position="32"/>
        <end position="55"/>
    </location>
</feature>
<dbReference type="PANTHER" id="PTHR47797">
    <property type="entry name" value="DEHYDROGENASE, PUTATIVE (AFU_ORTHOLOGUE AFUA_8G05805)-RELATED"/>
    <property type="match status" value="1"/>
</dbReference>
<feature type="transmembrane region" description="Helical" evidence="7">
    <location>
        <begin position="67"/>
        <end position="88"/>
    </location>
</feature>
<feature type="transmembrane region" description="Helical" evidence="7">
    <location>
        <begin position="146"/>
        <end position="167"/>
    </location>
</feature>
<feature type="domain" description="Cytochrome b561" evidence="9">
    <location>
        <begin position="1"/>
        <end position="199"/>
    </location>
</feature>
<feature type="transmembrane region" description="Helical" evidence="7">
    <location>
        <begin position="258"/>
        <end position="277"/>
    </location>
</feature>
<dbReference type="OrthoDB" id="2339353at2759"/>
<keyword evidence="11" id="KW-1185">Reference proteome</keyword>
<keyword evidence="6 7" id="KW-0472">Membrane</keyword>
<dbReference type="PANTHER" id="PTHR47797:SF3">
    <property type="entry name" value="CYTOCHROME B561 DOMAIN-CONTAINING PROTEIN"/>
    <property type="match status" value="1"/>
</dbReference>
<sequence length="635" mass="71085">MTESKIFSCVLVLGTLVMQAQAVEFGEKQARMLLIHGCLMIWAWIFMAFAGFVIVRFSNAWIKNFWFRGHAIIMAIFLGLPFVAAWALAYCTVPAPLRFLTPHGRLGAAVGILFILQILLGIFNRVHFLWKGSHDRVPWTNHLHAWLGRGTLLIGAVNVAFGLVTYVVPTPVYIVYGIVVGVFLVIIIVLQFKYGDTKRKHPHEAQSIDVEEMKWREPLRIEEGPDTKHSVYYLLEIYIMVYLADAVKRKSYESRKWVTLRAVVAIALLFATVAYAIKLGIDIAAEGNNGNRSVKLINEVHTNYTMPDVVICANYTSPLVYTCAFTMADLSSQNCQQFMTQTFSNPDPVSEFPYCTMFASNGNALFNRWTGIRSLGITVNMTSGLGPDNVQVQLFDHSANYVLTNKSCNQLTSDLVYQEACDQNIYFMSLHEQLFTSFTASIHQVLVQNGWATIGVGNQFTNESSIASSTEKEPWGTDQVIYGLLTVKPAAYVVQVQQDQRTHTILAAMGLLGGAYGVLAGIYVILWGQPHLQPIGVIERVSSFLESRLRGRQMSTSQSLPSYAEVVPPIHSKRSSNDQIHLLENAAFVRHMSDETIPNSNLRDLHQRLRVVETVLADFVIDLDKLSDKSAKTRS</sequence>
<keyword evidence="3 7" id="KW-0812">Transmembrane</keyword>
<evidence type="ECO:0000259" key="9">
    <source>
        <dbReference type="PROSITE" id="PS50939"/>
    </source>
</evidence>
<dbReference type="AlphaFoldDB" id="A0A261XYS7"/>
<dbReference type="Proteomes" id="UP000242875">
    <property type="component" value="Unassembled WGS sequence"/>
</dbReference>
<dbReference type="PROSITE" id="PS50939">
    <property type="entry name" value="CYTOCHROME_B561"/>
    <property type="match status" value="1"/>
</dbReference>
<comment type="caution">
    <text evidence="10">The sequence shown here is derived from an EMBL/GenBank/DDBJ whole genome shotgun (WGS) entry which is preliminary data.</text>
</comment>
<dbReference type="SMART" id="SM00665">
    <property type="entry name" value="B561"/>
    <property type="match status" value="1"/>
</dbReference>
<feature type="chain" id="PRO_5012108048" description="Cytochrome b561 domain-containing protein" evidence="8">
    <location>
        <begin position="23"/>
        <end position="635"/>
    </location>
</feature>
<evidence type="ECO:0000256" key="4">
    <source>
        <dbReference type="ARBA" id="ARBA00022982"/>
    </source>
</evidence>
<keyword evidence="5 7" id="KW-1133">Transmembrane helix</keyword>
<keyword evidence="8" id="KW-0732">Signal</keyword>
<protein>
    <recommendedName>
        <fullName evidence="9">Cytochrome b561 domain-containing protein</fullName>
    </recommendedName>
</protein>
<evidence type="ECO:0000313" key="11">
    <source>
        <dbReference type="Proteomes" id="UP000242875"/>
    </source>
</evidence>
<evidence type="ECO:0000256" key="6">
    <source>
        <dbReference type="ARBA" id="ARBA00023136"/>
    </source>
</evidence>
<keyword evidence="2" id="KW-0813">Transport</keyword>
<accession>A0A261XYS7</accession>
<feature type="transmembrane region" description="Helical" evidence="7">
    <location>
        <begin position="173"/>
        <end position="192"/>
    </location>
</feature>
<evidence type="ECO:0000256" key="3">
    <source>
        <dbReference type="ARBA" id="ARBA00022692"/>
    </source>
</evidence>
<evidence type="ECO:0000256" key="1">
    <source>
        <dbReference type="ARBA" id="ARBA00004370"/>
    </source>
</evidence>
<proteinExistence type="predicted"/>
<evidence type="ECO:0000256" key="2">
    <source>
        <dbReference type="ARBA" id="ARBA00022448"/>
    </source>
</evidence>
<organism evidence="10 11">
    <name type="scientific">Bifiguratus adelaidae</name>
    <dbReference type="NCBI Taxonomy" id="1938954"/>
    <lineage>
        <taxon>Eukaryota</taxon>
        <taxon>Fungi</taxon>
        <taxon>Fungi incertae sedis</taxon>
        <taxon>Mucoromycota</taxon>
        <taxon>Mucoromycotina</taxon>
        <taxon>Endogonomycetes</taxon>
        <taxon>Endogonales</taxon>
        <taxon>Endogonales incertae sedis</taxon>
        <taxon>Bifiguratus</taxon>
    </lineage>
</organism>
<dbReference type="CDD" id="cd08760">
    <property type="entry name" value="Cyt_b561_FRRS1_like"/>
    <property type="match status" value="1"/>
</dbReference>
<dbReference type="GO" id="GO:0016020">
    <property type="term" value="C:membrane"/>
    <property type="evidence" value="ECO:0007669"/>
    <property type="project" value="UniProtKB-SubCell"/>
</dbReference>
<feature type="signal peptide" evidence="8">
    <location>
        <begin position="1"/>
        <end position="22"/>
    </location>
</feature>
<dbReference type="Gene3D" id="1.20.120.1770">
    <property type="match status" value="1"/>
</dbReference>
<feature type="transmembrane region" description="Helical" evidence="7">
    <location>
        <begin position="108"/>
        <end position="126"/>
    </location>
</feature>
<feature type="transmembrane region" description="Helical" evidence="7">
    <location>
        <begin position="505"/>
        <end position="526"/>
    </location>
</feature>
<reference evidence="10 11" key="1">
    <citation type="journal article" date="2017" name="Mycologia">
        <title>Bifiguratus adelaidae, gen. et sp. nov., a new member of Mucoromycotina in endophytic and soil-dwelling habitats.</title>
        <authorList>
            <person name="Torres-Cruz T.J."/>
            <person name="Billingsley Tobias T.L."/>
            <person name="Almatruk M."/>
            <person name="Hesse C."/>
            <person name="Kuske C.R."/>
            <person name="Desiro A."/>
            <person name="Benucci G.M."/>
            <person name="Bonito G."/>
            <person name="Stajich J.E."/>
            <person name="Dunlap C."/>
            <person name="Arnold A.E."/>
            <person name="Porras-Alfaro A."/>
        </authorList>
    </citation>
    <scope>NUCLEOTIDE SEQUENCE [LARGE SCALE GENOMIC DNA]</scope>
    <source>
        <strain evidence="10 11">AZ0501</strain>
    </source>
</reference>
<name>A0A261XYS7_9FUNG</name>
<evidence type="ECO:0000313" key="10">
    <source>
        <dbReference type="EMBL" id="OZJ03523.1"/>
    </source>
</evidence>
<gene>
    <name evidence="10" type="ORF">BZG36_03419</name>
</gene>
<dbReference type="InterPro" id="IPR006593">
    <property type="entry name" value="Cyt_b561/ferric_Rdtase_TM"/>
</dbReference>
<keyword evidence="4" id="KW-0249">Electron transport</keyword>
<evidence type="ECO:0000256" key="5">
    <source>
        <dbReference type="ARBA" id="ARBA00022989"/>
    </source>
</evidence>
<dbReference type="EMBL" id="MVBO01000081">
    <property type="protein sequence ID" value="OZJ03523.1"/>
    <property type="molecule type" value="Genomic_DNA"/>
</dbReference>
<evidence type="ECO:0000256" key="7">
    <source>
        <dbReference type="SAM" id="Phobius"/>
    </source>
</evidence>
<comment type="subcellular location">
    <subcellularLocation>
        <location evidence="1">Membrane</location>
    </subcellularLocation>
</comment>
<evidence type="ECO:0000256" key="8">
    <source>
        <dbReference type="SAM" id="SignalP"/>
    </source>
</evidence>